<gene>
    <name evidence="10" type="ORF">KC729_15505</name>
</gene>
<feature type="region of interest" description="Disordered" evidence="9">
    <location>
        <begin position="146"/>
        <end position="165"/>
    </location>
</feature>
<comment type="similarity">
    <text evidence="4">Belongs to the FlgH family.</text>
</comment>
<dbReference type="Pfam" id="PF02107">
    <property type="entry name" value="FlgH"/>
    <property type="match status" value="1"/>
</dbReference>
<organism evidence="10 11">
    <name type="scientific">Eiseniibacteriota bacterium</name>
    <dbReference type="NCBI Taxonomy" id="2212470"/>
    <lineage>
        <taxon>Bacteria</taxon>
        <taxon>Candidatus Eiseniibacteriota</taxon>
    </lineage>
</organism>
<dbReference type="InterPro" id="IPR000527">
    <property type="entry name" value="Flag_Lring"/>
</dbReference>
<name>A0A956M3B5_UNCEI</name>
<keyword evidence="6" id="KW-0472">Membrane</keyword>
<evidence type="ECO:0000256" key="8">
    <source>
        <dbReference type="ARBA" id="ARBA00023237"/>
    </source>
</evidence>
<comment type="subcellular location">
    <subcellularLocation>
        <location evidence="2">Bacterial flagellum basal body</location>
    </subcellularLocation>
    <subcellularLocation>
        <location evidence="3">Cell outer membrane</location>
    </subcellularLocation>
</comment>
<evidence type="ECO:0000256" key="7">
    <source>
        <dbReference type="ARBA" id="ARBA00023143"/>
    </source>
</evidence>
<evidence type="ECO:0000256" key="2">
    <source>
        <dbReference type="ARBA" id="ARBA00004117"/>
    </source>
</evidence>
<dbReference type="Proteomes" id="UP000697710">
    <property type="component" value="Unassembled WGS sequence"/>
</dbReference>
<reference evidence="10" key="1">
    <citation type="submission" date="2020-04" db="EMBL/GenBank/DDBJ databases">
        <authorList>
            <person name="Zhang T."/>
        </authorList>
    </citation>
    <scope>NUCLEOTIDE SEQUENCE</scope>
    <source>
        <strain evidence="10">HKST-UBA01</strain>
    </source>
</reference>
<dbReference type="PRINTS" id="PR01008">
    <property type="entry name" value="FLGLRINGFLGH"/>
</dbReference>
<keyword evidence="5" id="KW-0732">Signal</keyword>
<evidence type="ECO:0000256" key="1">
    <source>
        <dbReference type="ARBA" id="ARBA00002591"/>
    </source>
</evidence>
<keyword evidence="10" id="KW-0966">Cell projection</keyword>
<feature type="non-terminal residue" evidence="10">
    <location>
        <position position="248"/>
    </location>
</feature>
<keyword evidence="8" id="KW-0998">Cell outer membrane</keyword>
<dbReference type="PANTHER" id="PTHR34933:SF1">
    <property type="entry name" value="FLAGELLAR L-RING PROTEIN"/>
    <property type="match status" value="1"/>
</dbReference>
<proteinExistence type="inferred from homology"/>
<dbReference type="AlphaFoldDB" id="A0A956M3B5"/>
<dbReference type="GO" id="GO:0009279">
    <property type="term" value="C:cell outer membrane"/>
    <property type="evidence" value="ECO:0007669"/>
    <property type="project" value="UniProtKB-SubCell"/>
</dbReference>
<evidence type="ECO:0000256" key="9">
    <source>
        <dbReference type="SAM" id="MobiDB-lite"/>
    </source>
</evidence>
<evidence type="ECO:0000256" key="3">
    <source>
        <dbReference type="ARBA" id="ARBA00004442"/>
    </source>
</evidence>
<comment type="caution">
    <text evidence="10">The sequence shown here is derived from an EMBL/GenBank/DDBJ whole genome shotgun (WGS) entry which is preliminary data.</text>
</comment>
<keyword evidence="7" id="KW-0975">Bacterial flagellum</keyword>
<dbReference type="PANTHER" id="PTHR34933">
    <property type="entry name" value="FLAGELLAR L-RING PROTEIN"/>
    <property type="match status" value="1"/>
</dbReference>
<sequence>MRFPFGRRRDPSLADTRSSDDAYPADGNAALRAREVEPDASTEDSGSPLRLVEGGAPQVPTRPQRLETTCIELEGTVSLEKNGPRAPRRGFLRAFVQGTLLVLFLGSMASAEDGSLWNEREGFRYTNRKAMAIGDLITVVVTESSSGSNRSSLATSKEHKLNVAGGPGSGPLDFIPLFGVDSNAKNELKGSGQVSVSGQLSTTLTVEVREIRSNGYLVVEGSRLIDLNGEQEMVTLHGVARPEDIRSD</sequence>
<dbReference type="GO" id="GO:0071973">
    <property type="term" value="P:bacterial-type flagellum-dependent cell motility"/>
    <property type="evidence" value="ECO:0007669"/>
    <property type="project" value="InterPro"/>
</dbReference>
<keyword evidence="10" id="KW-0282">Flagellum</keyword>
<accession>A0A956M3B5</accession>
<dbReference type="GO" id="GO:0003774">
    <property type="term" value="F:cytoskeletal motor activity"/>
    <property type="evidence" value="ECO:0007669"/>
    <property type="project" value="InterPro"/>
</dbReference>
<evidence type="ECO:0000313" key="10">
    <source>
        <dbReference type="EMBL" id="MCA9729096.1"/>
    </source>
</evidence>
<feature type="compositionally biased region" description="Basic and acidic residues" evidence="9">
    <location>
        <begin position="7"/>
        <end position="20"/>
    </location>
</feature>
<evidence type="ECO:0000256" key="5">
    <source>
        <dbReference type="ARBA" id="ARBA00022729"/>
    </source>
</evidence>
<reference evidence="10" key="2">
    <citation type="journal article" date="2021" name="Microbiome">
        <title>Successional dynamics and alternative stable states in a saline activated sludge microbial community over 9 years.</title>
        <authorList>
            <person name="Wang Y."/>
            <person name="Ye J."/>
            <person name="Ju F."/>
            <person name="Liu L."/>
            <person name="Boyd J.A."/>
            <person name="Deng Y."/>
            <person name="Parks D.H."/>
            <person name="Jiang X."/>
            <person name="Yin X."/>
            <person name="Woodcroft B.J."/>
            <person name="Tyson G.W."/>
            <person name="Hugenholtz P."/>
            <person name="Polz M.F."/>
            <person name="Zhang T."/>
        </authorList>
    </citation>
    <scope>NUCLEOTIDE SEQUENCE</scope>
    <source>
        <strain evidence="10">HKST-UBA01</strain>
    </source>
</reference>
<dbReference type="EMBL" id="JAGQHR010000571">
    <property type="protein sequence ID" value="MCA9729096.1"/>
    <property type="molecule type" value="Genomic_DNA"/>
</dbReference>
<dbReference type="GO" id="GO:0009427">
    <property type="term" value="C:bacterial-type flagellum basal body, distal rod, L ring"/>
    <property type="evidence" value="ECO:0007669"/>
    <property type="project" value="InterPro"/>
</dbReference>
<keyword evidence="10" id="KW-0969">Cilium</keyword>
<evidence type="ECO:0000256" key="6">
    <source>
        <dbReference type="ARBA" id="ARBA00023136"/>
    </source>
</evidence>
<feature type="region of interest" description="Disordered" evidence="9">
    <location>
        <begin position="1"/>
        <end position="61"/>
    </location>
</feature>
<feature type="compositionally biased region" description="Polar residues" evidence="9">
    <location>
        <begin position="146"/>
        <end position="155"/>
    </location>
</feature>
<evidence type="ECO:0000313" key="11">
    <source>
        <dbReference type="Proteomes" id="UP000697710"/>
    </source>
</evidence>
<protein>
    <submittedName>
        <fullName evidence="10">Flagellar basal body L-ring protein FlgH</fullName>
    </submittedName>
</protein>
<evidence type="ECO:0000256" key="4">
    <source>
        <dbReference type="ARBA" id="ARBA00006929"/>
    </source>
</evidence>
<comment type="function">
    <text evidence="1">Assembles around the rod to form the L-ring and probably protects the motor/basal body from shearing forces during rotation.</text>
</comment>